<proteinExistence type="inferred from homology"/>
<reference evidence="3 4" key="1">
    <citation type="submission" date="2019-02" db="EMBL/GenBank/DDBJ databases">
        <title>Genomic Encyclopedia of Type Strains, Phase IV (KMG-IV): sequencing the most valuable type-strain genomes for metagenomic binning, comparative biology and taxonomic classification.</title>
        <authorList>
            <person name="Goeker M."/>
        </authorList>
    </citation>
    <scope>NUCLEOTIDE SEQUENCE [LARGE SCALE GENOMIC DNA]</scope>
    <source>
        <strain evidence="3 4">DSM 28825</strain>
    </source>
</reference>
<dbReference type="Gene3D" id="3.40.50.720">
    <property type="entry name" value="NAD(P)-binding Rossmann-like Domain"/>
    <property type="match status" value="1"/>
</dbReference>
<dbReference type="CDD" id="cd00757">
    <property type="entry name" value="ThiF_MoeB_HesA_family"/>
    <property type="match status" value="1"/>
</dbReference>
<comment type="caution">
    <text evidence="3">The sequence shown here is derived from an EMBL/GenBank/DDBJ whole genome shotgun (WGS) entry which is preliminary data.</text>
</comment>
<name>A0A4V2FS88_9BACT</name>
<dbReference type="GO" id="GO:0016779">
    <property type="term" value="F:nucleotidyltransferase activity"/>
    <property type="evidence" value="ECO:0007669"/>
    <property type="project" value="UniProtKB-KW"/>
</dbReference>
<dbReference type="InterPro" id="IPR035985">
    <property type="entry name" value="Ubiquitin-activating_enz"/>
</dbReference>
<dbReference type="InterPro" id="IPR000594">
    <property type="entry name" value="ThiF_NAD_FAD-bd"/>
</dbReference>
<dbReference type="PANTHER" id="PTHR10953:SF102">
    <property type="entry name" value="ADENYLYLTRANSFERASE AND SULFURTRANSFERASE MOCS3"/>
    <property type="match status" value="1"/>
</dbReference>
<dbReference type="SUPFAM" id="SSF69572">
    <property type="entry name" value="Activating enzymes of the ubiquitin-like proteins"/>
    <property type="match status" value="1"/>
</dbReference>
<dbReference type="Pfam" id="PF00899">
    <property type="entry name" value="ThiF"/>
    <property type="match status" value="1"/>
</dbReference>
<dbReference type="GO" id="GO:0008641">
    <property type="term" value="F:ubiquitin-like modifier activating enzyme activity"/>
    <property type="evidence" value="ECO:0007669"/>
    <property type="project" value="InterPro"/>
</dbReference>
<gene>
    <name evidence="3" type="ORF">EV201_2570</name>
</gene>
<dbReference type="GO" id="GO:0004792">
    <property type="term" value="F:thiosulfate-cyanide sulfurtransferase activity"/>
    <property type="evidence" value="ECO:0007669"/>
    <property type="project" value="TreeGrafter"/>
</dbReference>
<dbReference type="GO" id="GO:0005829">
    <property type="term" value="C:cytosol"/>
    <property type="evidence" value="ECO:0007669"/>
    <property type="project" value="TreeGrafter"/>
</dbReference>
<dbReference type="RefSeq" id="WP_130307965.1">
    <property type="nucleotide sequence ID" value="NZ_SHKN01000002.1"/>
</dbReference>
<organism evidence="3 4">
    <name type="scientific">Ancylomarina subtilis</name>
    <dbReference type="NCBI Taxonomy" id="1639035"/>
    <lineage>
        <taxon>Bacteria</taxon>
        <taxon>Pseudomonadati</taxon>
        <taxon>Bacteroidota</taxon>
        <taxon>Bacteroidia</taxon>
        <taxon>Marinilabiliales</taxon>
        <taxon>Marinifilaceae</taxon>
        <taxon>Ancylomarina</taxon>
    </lineage>
</organism>
<sequence length="245" mass="27319">MDTYKLSDKERDRYQRQIILPDFGEEAQIKLKNASVLVIGAGGLASPLLKYLCSTGVGRIGIMDGDIVEVSNLQRQIMYDESDEGQYKVEVSAQKLKEQNPNITIDCFNYRLTKDNAVALFKKYDLIIDACDNFETRYIICRAAQKADKAWIFASVFEYGGQVSVFNYRTKTQYSDLYPEAPDQIPLTDGKKIGVLPVVPGLIGLIQATEAIKIITGIGKILDGELLLYNAMDLSSQKLKIGKQG</sequence>
<dbReference type="InterPro" id="IPR045886">
    <property type="entry name" value="ThiF/MoeB/HesA"/>
</dbReference>
<dbReference type="OrthoDB" id="9804286at2"/>
<feature type="domain" description="THIF-type NAD/FAD binding fold" evidence="2">
    <location>
        <begin position="14"/>
        <end position="242"/>
    </location>
</feature>
<evidence type="ECO:0000313" key="3">
    <source>
        <dbReference type="EMBL" id="RZT93409.1"/>
    </source>
</evidence>
<dbReference type="AlphaFoldDB" id="A0A4V2FS88"/>
<dbReference type="PANTHER" id="PTHR10953">
    <property type="entry name" value="UBIQUITIN-ACTIVATING ENZYME E1"/>
    <property type="match status" value="1"/>
</dbReference>
<keyword evidence="3" id="KW-0548">Nucleotidyltransferase</keyword>
<evidence type="ECO:0000259" key="2">
    <source>
        <dbReference type="Pfam" id="PF00899"/>
    </source>
</evidence>
<dbReference type="EMBL" id="SHKN01000002">
    <property type="protein sequence ID" value="RZT93409.1"/>
    <property type="molecule type" value="Genomic_DNA"/>
</dbReference>
<protein>
    <submittedName>
        <fullName evidence="3">Adenylyltransferase/sulfurtransferase</fullName>
    </submittedName>
</protein>
<dbReference type="FunFam" id="3.40.50.720:FF:000080">
    <property type="entry name" value="Thiazole biosynthesis adenylyltransferase ThiF"/>
    <property type="match status" value="1"/>
</dbReference>
<dbReference type="Proteomes" id="UP000293562">
    <property type="component" value="Unassembled WGS sequence"/>
</dbReference>
<evidence type="ECO:0000256" key="1">
    <source>
        <dbReference type="ARBA" id="ARBA00009919"/>
    </source>
</evidence>
<dbReference type="GO" id="GO:0008146">
    <property type="term" value="F:sulfotransferase activity"/>
    <property type="evidence" value="ECO:0007669"/>
    <property type="project" value="TreeGrafter"/>
</dbReference>
<accession>A0A4V2FS88</accession>
<evidence type="ECO:0000313" key="4">
    <source>
        <dbReference type="Proteomes" id="UP000293562"/>
    </source>
</evidence>
<keyword evidence="4" id="KW-1185">Reference proteome</keyword>
<comment type="similarity">
    <text evidence="1">Belongs to the HesA/MoeB/ThiF family.</text>
</comment>
<keyword evidence="3" id="KW-0808">Transferase</keyword>